<dbReference type="InterPro" id="IPR003615">
    <property type="entry name" value="HNH_nuc"/>
</dbReference>
<dbReference type="InterPro" id="IPR044925">
    <property type="entry name" value="His-Me_finger_sf"/>
</dbReference>
<reference evidence="3 4" key="1">
    <citation type="submission" date="2012-05" db="EMBL/GenBank/DDBJ databases">
        <title>The Genome Sequence of Eubacteriaceae bacterium CM2.</title>
        <authorList>
            <consortium name="The Broad Institute Genome Sequencing Platform"/>
            <person name="Earl A."/>
            <person name="Ward D."/>
            <person name="Feldgarden M."/>
            <person name="Gevers D."/>
            <person name="Sizova M."/>
            <person name="Hazen A."/>
            <person name="Epstein S."/>
            <person name="Walker B."/>
            <person name="Young S.K."/>
            <person name="Zeng Q."/>
            <person name="Gargeya S."/>
            <person name="Fitzgerald M."/>
            <person name="Haas B."/>
            <person name="Abouelleil A."/>
            <person name="Alvarado L."/>
            <person name="Arachchi H.M."/>
            <person name="Berlin A."/>
            <person name="Chapman S.B."/>
            <person name="Goldberg J."/>
            <person name="Griggs A."/>
            <person name="Gujja S."/>
            <person name="Hansen M."/>
            <person name="Howarth C."/>
            <person name="Imamovic A."/>
            <person name="Larimer J."/>
            <person name="McCowen C."/>
            <person name="Montmayeur A."/>
            <person name="Murphy C."/>
            <person name="Neiman D."/>
            <person name="Pearson M."/>
            <person name="Priest M."/>
            <person name="Roberts A."/>
            <person name="Saif S."/>
            <person name="Shea T."/>
            <person name="Sisk P."/>
            <person name="Sykes S."/>
            <person name="Wortman J."/>
            <person name="Nusbaum C."/>
            <person name="Birren B."/>
        </authorList>
    </citation>
    <scope>NUCLEOTIDE SEQUENCE [LARGE SCALE GENOMIC DNA]</scope>
    <source>
        <strain evidence="3 4">CM2</strain>
    </source>
</reference>
<sequence>MFDFDIYCLPNEKWKDIPDYEGIYQASTLGRIRTVDNKITQSTRHGTRMWRGRILKNKTKIPDKSGYKVTLWKNKKAIDYLVARLVCATFYGKNDNMTVNHKNGNRFDNRIDNLEWLSLADNVKHAFNNDLAYQEKITLKNNGNIFQFRSMAQASIFLKRNKGYVSGRLKENKDIKDINGEVYEVIGF</sequence>
<feature type="domain" description="HNH nuclease" evidence="2">
    <location>
        <begin position="81"/>
        <end position="123"/>
    </location>
</feature>
<comment type="caution">
    <text evidence="3">The sequence shown here is derived from an EMBL/GenBank/DDBJ whole genome shotgun (WGS) entry which is preliminary data.</text>
</comment>
<name>V9HQ08_9FIRM</name>
<evidence type="ECO:0000313" key="4">
    <source>
        <dbReference type="Proteomes" id="UP000017818"/>
    </source>
</evidence>
<dbReference type="Pfam" id="PF07463">
    <property type="entry name" value="NUMOD4"/>
    <property type="match status" value="1"/>
</dbReference>
<dbReference type="Gene3D" id="3.90.75.20">
    <property type="match status" value="1"/>
</dbReference>
<evidence type="ECO:0008006" key="5">
    <source>
        <dbReference type="Google" id="ProtNLM"/>
    </source>
</evidence>
<evidence type="ECO:0000259" key="1">
    <source>
        <dbReference type="Pfam" id="PF07463"/>
    </source>
</evidence>
<protein>
    <recommendedName>
        <fullName evidence="5">HNH nuclease domain-containing protein</fullName>
    </recommendedName>
</protein>
<feature type="domain" description="NUMOD4" evidence="1">
    <location>
        <begin position="12"/>
        <end position="59"/>
    </location>
</feature>
<dbReference type="GO" id="GO:0016788">
    <property type="term" value="F:hydrolase activity, acting on ester bonds"/>
    <property type="evidence" value="ECO:0007669"/>
    <property type="project" value="InterPro"/>
</dbReference>
<dbReference type="HOGENOM" id="CLU_099810_0_1_9"/>
<dbReference type="Pfam" id="PF13392">
    <property type="entry name" value="HNH_3"/>
    <property type="match status" value="1"/>
</dbReference>
<dbReference type="RefSeq" id="WP_009527209.1">
    <property type="nucleotide sequence ID" value="NZ_JH815225.1"/>
</dbReference>
<dbReference type="AlphaFoldDB" id="V9HQ08"/>
<accession>V9HQ08</accession>
<proteinExistence type="predicted"/>
<dbReference type="OrthoDB" id="6631788at2"/>
<organism evidence="3 4">
    <name type="scientific">Peptoanaerobacter stomatis</name>
    <dbReference type="NCBI Taxonomy" id="796937"/>
    <lineage>
        <taxon>Bacteria</taxon>
        <taxon>Bacillati</taxon>
        <taxon>Bacillota</taxon>
        <taxon>Clostridia</taxon>
        <taxon>Peptostreptococcales</taxon>
        <taxon>Filifactoraceae</taxon>
        <taxon>Peptoanaerobacter</taxon>
    </lineage>
</organism>
<dbReference type="EMBL" id="AFZF02000004">
    <property type="protein sequence ID" value="EHL17409.1"/>
    <property type="molecule type" value="Genomic_DNA"/>
</dbReference>
<dbReference type="Proteomes" id="UP000017818">
    <property type="component" value="Unassembled WGS sequence"/>
</dbReference>
<evidence type="ECO:0000313" key="3">
    <source>
        <dbReference type="EMBL" id="EHL17409.1"/>
    </source>
</evidence>
<gene>
    <name evidence="3" type="ORF">HMPREF9630_00576</name>
</gene>
<dbReference type="SUPFAM" id="SSF54060">
    <property type="entry name" value="His-Me finger endonucleases"/>
    <property type="match status" value="1"/>
</dbReference>
<evidence type="ECO:0000259" key="2">
    <source>
        <dbReference type="Pfam" id="PF13392"/>
    </source>
</evidence>
<dbReference type="InterPro" id="IPR010902">
    <property type="entry name" value="NUMOD4"/>
</dbReference>